<dbReference type="Gene3D" id="3.30.450.70">
    <property type="match status" value="1"/>
</dbReference>
<dbReference type="OrthoDB" id="10252102at2759"/>
<gene>
    <name evidence="1" type="ORF">NADFUDRAFT_81640</name>
</gene>
<dbReference type="CDD" id="cd14825">
    <property type="entry name" value="TRAPPC2_sedlin"/>
    <property type="match status" value="1"/>
</dbReference>
<dbReference type="InterPro" id="IPR006722">
    <property type="entry name" value="Sedlin"/>
</dbReference>
<dbReference type="Pfam" id="PF04628">
    <property type="entry name" value="Sedlin_N"/>
    <property type="match status" value="1"/>
</dbReference>
<dbReference type="GO" id="GO:0006888">
    <property type="term" value="P:endoplasmic reticulum to Golgi vesicle-mediated transport"/>
    <property type="evidence" value="ECO:0007669"/>
    <property type="project" value="InterPro"/>
</dbReference>
<dbReference type="STRING" id="857566.A0A1E3PNL5"/>
<dbReference type="EMBL" id="KV454407">
    <property type="protein sequence ID" value="ODQ67011.1"/>
    <property type="molecule type" value="Genomic_DNA"/>
</dbReference>
<proteinExistence type="predicted"/>
<accession>A0A1E3PNL5</accession>
<dbReference type="Proteomes" id="UP000095009">
    <property type="component" value="Unassembled WGS sequence"/>
</dbReference>
<sequence>MSFYLAIIGTRDNPVYELAFGTHRQGGDGQPKFSVQMKELNPFIVHAALDIVEDVQWTTNTMYLKVVDNFYNYMISAFVTAGNIKFLLLHETKVEDSIRQFFVDIYDQYIKTVLNPFYAVNQTISSPVFDQKIRNLAKKYL</sequence>
<dbReference type="PANTHER" id="PTHR12403">
    <property type="entry name" value="TRAFFICKING PROTEIN PARTICLE COMPLEX SUBUNIT 2"/>
    <property type="match status" value="1"/>
</dbReference>
<dbReference type="SUPFAM" id="SSF64356">
    <property type="entry name" value="SNARE-like"/>
    <property type="match status" value="1"/>
</dbReference>
<dbReference type="GO" id="GO:0005737">
    <property type="term" value="C:cytoplasm"/>
    <property type="evidence" value="ECO:0007669"/>
    <property type="project" value="GOC"/>
</dbReference>
<reference evidence="1 2" key="1">
    <citation type="journal article" date="2016" name="Proc. Natl. Acad. Sci. U.S.A.">
        <title>Comparative genomics of biotechnologically important yeasts.</title>
        <authorList>
            <person name="Riley R."/>
            <person name="Haridas S."/>
            <person name="Wolfe K.H."/>
            <person name="Lopes M.R."/>
            <person name="Hittinger C.T."/>
            <person name="Goeker M."/>
            <person name="Salamov A.A."/>
            <person name="Wisecaver J.H."/>
            <person name="Long T.M."/>
            <person name="Calvey C.H."/>
            <person name="Aerts A.L."/>
            <person name="Barry K.W."/>
            <person name="Choi C."/>
            <person name="Clum A."/>
            <person name="Coughlan A.Y."/>
            <person name="Deshpande S."/>
            <person name="Douglass A.P."/>
            <person name="Hanson S.J."/>
            <person name="Klenk H.-P."/>
            <person name="LaButti K.M."/>
            <person name="Lapidus A."/>
            <person name="Lindquist E.A."/>
            <person name="Lipzen A.M."/>
            <person name="Meier-Kolthoff J.P."/>
            <person name="Ohm R.A."/>
            <person name="Otillar R.P."/>
            <person name="Pangilinan J.L."/>
            <person name="Peng Y."/>
            <person name="Rokas A."/>
            <person name="Rosa C.A."/>
            <person name="Scheuner C."/>
            <person name="Sibirny A.A."/>
            <person name="Slot J.C."/>
            <person name="Stielow J.B."/>
            <person name="Sun H."/>
            <person name="Kurtzman C.P."/>
            <person name="Blackwell M."/>
            <person name="Grigoriev I.V."/>
            <person name="Jeffries T.W."/>
        </authorList>
    </citation>
    <scope>NUCLEOTIDE SEQUENCE [LARGE SCALE GENOMIC DNA]</scope>
    <source>
        <strain evidence="1 2">DSM 6958</strain>
    </source>
</reference>
<dbReference type="InterPro" id="IPR011012">
    <property type="entry name" value="Longin-like_dom_sf"/>
</dbReference>
<organism evidence="1 2">
    <name type="scientific">Nadsonia fulvescens var. elongata DSM 6958</name>
    <dbReference type="NCBI Taxonomy" id="857566"/>
    <lineage>
        <taxon>Eukaryota</taxon>
        <taxon>Fungi</taxon>
        <taxon>Dikarya</taxon>
        <taxon>Ascomycota</taxon>
        <taxon>Saccharomycotina</taxon>
        <taxon>Dipodascomycetes</taxon>
        <taxon>Dipodascales</taxon>
        <taxon>Dipodascales incertae sedis</taxon>
        <taxon>Nadsonia</taxon>
    </lineage>
</organism>
<keyword evidence="2" id="KW-1185">Reference proteome</keyword>
<dbReference type="AlphaFoldDB" id="A0A1E3PNL5"/>
<evidence type="ECO:0000313" key="1">
    <source>
        <dbReference type="EMBL" id="ODQ67011.1"/>
    </source>
</evidence>
<name>A0A1E3PNL5_9ASCO</name>
<protein>
    <submittedName>
        <fullName evidence="1">Sedlin</fullName>
    </submittedName>
</protein>
<evidence type="ECO:0000313" key="2">
    <source>
        <dbReference type="Proteomes" id="UP000095009"/>
    </source>
</evidence>